<sequence length="120" mass="13189">MALPFTTCGLVDPPPMKSGAALLPSLFTSSLSIVFFGVDDDSSNVFPCRIVDPLPMKLQVAPLPSLFTSSSYLVYFGSDDGNNDVFSCHCWLLFLLPCPGSGQYLQHWRKRSDGIRLLQD</sequence>
<keyword evidence="2" id="KW-1185">Reference proteome</keyword>
<organism evidence="1 2">
    <name type="scientific">Stylosanthes scabra</name>
    <dbReference type="NCBI Taxonomy" id="79078"/>
    <lineage>
        <taxon>Eukaryota</taxon>
        <taxon>Viridiplantae</taxon>
        <taxon>Streptophyta</taxon>
        <taxon>Embryophyta</taxon>
        <taxon>Tracheophyta</taxon>
        <taxon>Spermatophyta</taxon>
        <taxon>Magnoliopsida</taxon>
        <taxon>eudicotyledons</taxon>
        <taxon>Gunneridae</taxon>
        <taxon>Pentapetalae</taxon>
        <taxon>rosids</taxon>
        <taxon>fabids</taxon>
        <taxon>Fabales</taxon>
        <taxon>Fabaceae</taxon>
        <taxon>Papilionoideae</taxon>
        <taxon>50 kb inversion clade</taxon>
        <taxon>dalbergioids sensu lato</taxon>
        <taxon>Dalbergieae</taxon>
        <taxon>Pterocarpus clade</taxon>
        <taxon>Stylosanthes</taxon>
    </lineage>
</organism>
<comment type="caution">
    <text evidence="1">The sequence shown here is derived from an EMBL/GenBank/DDBJ whole genome shotgun (WGS) entry which is preliminary data.</text>
</comment>
<accession>A0ABU6U7A6</accession>
<reference evidence="1 2" key="1">
    <citation type="journal article" date="2023" name="Plants (Basel)">
        <title>Bridging the Gap: Combining Genomics and Transcriptomics Approaches to Understand Stylosanthes scabra, an Orphan Legume from the Brazilian Caatinga.</title>
        <authorList>
            <person name="Ferreira-Neto J.R.C."/>
            <person name="da Silva M.D."/>
            <person name="Binneck E."/>
            <person name="de Melo N.F."/>
            <person name="da Silva R.H."/>
            <person name="de Melo A.L.T.M."/>
            <person name="Pandolfi V."/>
            <person name="Bustamante F.O."/>
            <person name="Brasileiro-Vidal A.C."/>
            <person name="Benko-Iseppon A.M."/>
        </authorList>
    </citation>
    <scope>NUCLEOTIDE SEQUENCE [LARGE SCALE GENOMIC DNA]</scope>
    <source>
        <tissue evidence="1">Leaves</tissue>
    </source>
</reference>
<dbReference type="Proteomes" id="UP001341840">
    <property type="component" value="Unassembled WGS sequence"/>
</dbReference>
<name>A0ABU6U7A6_9FABA</name>
<dbReference type="EMBL" id="JASCZI010120892">
    <property type="protein sequence ID" value="MED6157072.1"/>
    <property type="molecule type" value="Genomic_DNA"/>
</dbReference>
<protein>
    <submittedName>
        <fullName evidence="1">Uncharacterized protein</fullName>
    </submittedName>
</protein>
<gene>
    <name evidence="1" type="ORF">PIB30_020060</name>
</gene>
<evidence type="ECO:0000313" key="2">
    <source>
        <dbReference type="Proteomes" id="UP001341840"/>
    </source>
</evidence>
<proteinExistence type="predicted"/>
<evidence type="ECO:0000313" key="1">
    <source>
        <dbReference type="EMBL" id="MED6157072.1"/>
    </source>
</evidence>